<keyword evidence="7" id="KW-0653">Protein transport</keyword>
<evidence type="ECO:0000256" key="9">
    <source>
        <dbReference type="ARBA" id="ARBA00023136"/>
    </source>
</evidence>
<keyword evidence="4" id="KW-1003">Cell membrane</keyword>
<evidence type="ECO:0000313" key="13">
    <source>
        <dbReference type="Proteomes" id="UP000057158"/>
    </source>
</evidence>
<dbReference type="GO" id="GO:0015891">
    <property type="term" value="P:siderophore transport"/>
    <property type="evidence" value="ECO:0007669"/>
    <property type="project" value="InterPro"/>
</dbReference>
<accession>A0A0M3QGJ4</accession>
<keyword evidence="13" id="KW-1185">Reference proteome</keyword>
<dbReference type="RefSeq" id="WP_053552038.1">
    <property type="nucleotide sequence ID" value="NZ_CP010802.1"/>
</dbReference>
<feature type="region of interest" description="Disordered" evidence="10">
    <location>
        <begin position="47"/>
        <end position="150"/>
    </location>
</feature>
<dbReference type="NCBIfam" id="TIGR01352">
    <property type="entry name" value="tonB_Cterm"/>
    <property type="match status" value="1"/>
</dbReference>
<feature type="compositionally biased region" description="Basic and acidic residues" evidence="10">
    <location>
        <begin position="74"/>
        <end position="85"/>
    </location>
</feature>
<evidence type="ECO:0000256" key="5">
    <source>
        <dbReference type="ARBA" id="ARBA00022519"/>
    </source>
</evidence>
<dbReference type="InterPro" id="IPR006260">
    <property type="entry name" value="TonB/TolA_C"/>
</dbReference>
<dbReference type="SUPFAM" id="SSF74653">
    <property type="entry name" value="TolA/TonB C-terminal domain"/>
    <property type="match status" value="1"/>
</dbReference>
<keyword evidence="8" id="KW-1133">Transmembrane helix</keyword>
<dbReference type="Pfam" id="PF03544">
    <property type="entry name" value="TonB_C"/>
    <property type="match status" value="1"/>
</dbReference>
<evidence type="ECO:0000256" key="2">
    <source>
        <dbReference type="ARBA" id="ARBA00006555"/>
    </source>
</evidence>
<evidence type="ECO:0000259" key="11">
    <source>
        <dbReference type="PROSITE" id="PS52015"/>
    </source>
</evidence>
<dbReference type="InterPro" id="IPR051045">
    <property type="entry name" value="TonB-dependent_transducer"/>
</dbReference>
<gene>
    <name evidence="12" type="ORF">DSOUD_3370</name>
</gene>
<dbReference type="KEGG" id="des:DSOUD_3370"/>
<dbReference type="OrthoDB" id="15637at2"/>
<name>A0A0M3QGJ4_9BACT</name>
<dbReference type="PROSITE" id="PS52015">
    <property type="entry name" value="TONB_CTD"/>
    <property type="match status" value="1"/>
</dbReference>
<dbReference type="InterPro" id="IPR037682">
    <property type="entry name" value="TonB_C"/>
</dbReference>
<dbReference type="InterPro" id="IPR003538">
    <property type="entry name" value="TonB"/>
</dbReference>
<protein>
    <submittedName>
        <fullName evidence="12">Outer membrane transport energization protein TonB</fullName>
    </submittedName>
</protein>
<proteinExistence type="inferred from homology"/>
<dbReference type="GO" id="GO:0031992">
    <property type="term" value="F:energy transducer activity"/>
    <property type="evidence" value="ECO:0007669"/>
    <property type="project" value="InterPro"/>
</dbReference>
<sequence length="247" mass="26986">MNRQFRALQYSLAIHLCLLGGLLLGSRYTTPPLTISLIDFSLAESSGPVAEEPSKSVPKARPAPPPVKKGAARPIERRAEKKVDPKALPPVDSVPEPQSVPVQAEQRPQNPEPEAERALPRTLAEEFPSPMPPAASGEGAAAEAGDSESRPFAARDKYLKEHYTYIRALIMKNLLYPAIAREKGWTGQTRVSFVVCENGCVADIRVVTSSGYRMLDKNVIETIKRASPFPPPPVRAEIVLPITYTLN</sequence>
<evidence type="ECO:0000313" key="12">
    <source>
        <dbReference type="EMBL" id="ALC18089.1"/>
    </source>
</evidence>
<evidence type="ECO:0000256" key="10">
    <source>
        <dbReference type="SAM" id="MobiDB-lite"/>
    </source>
</evidence>
<dbReference type="GO" id="GO:0015031">
    <property type="term" value="P:protein transport"/>
    <property type="evidence" value="ECO:0007669"/>
    <property type="project" value="UniProtKB-KW"/>
</dbReference>
<dbReference type="Gene3D" id="3.30.1150.10">
    <property type="match status" value="1"/>
</dbReference>
<keyword evidence="5" id="KW-0997">Cell inner membrane</keyword>
<reference evidence="12 13" key="1">
    <citation type="submission" date="2015-07" db="EMBL/GenBank/DDBJ databases">
        <title>Isolation and Genomic Characterization of a Novel Halophilic Metal-Reducing Deltaproteobacterium from the Deep Subsurface.</title>
        <authorList>
            <person name="Badalamenti J.P."/>
            <person name="Summers Z.M."/>
            <person name="Gralnick J.A."/>
            <person name="Bond D.R."/>
        </authorList>
    </citation>
    <scope>NUCLEOTIDE SEQUENCE [LARGE SCALE GENOMIC DNA]</scope>
    <source>
        <strain evidence="12 13">WTL</strain>
    </source>
</reference>
<keyword evidence="3" id="KW-0813">Transport</keyword>
<dbReference type="PATRIC" id="fig|1603606.3.peg.3628"/>
<evidence type="ECO:0000256" key="6">
    <source>
        <dbReference type="ARBA" id="ARBA00022692"/>
    </source>
</evidence>
<dbReference type="AlphaFoldDB" id="A0A0M3QGJ4"/>
<feature type="compositionally biased region" description="Low complexity" evidence="10">
    <location>
        <begin position="134"/>
        <end position="144"/>
    </location>
</feature>
<feature type="domain" description="TonB C-terminal" evidence="11">
    <location>
        <begin position="161"/>
        <end position="247"/>
    </location>
</feature>
<dbReference type="Proteomes" id="UP000057158">
    <property type="component" value="Chromosome"/>
</dbReference>
<evidence type="ECO:0000256" key="3">
    <source>
        <dbReference type="ARBA" id="ARBA00022448"/>
    </source>
</evidence>
<keyword evidence="9" id="KW-0472">Membrane</keyword>
<dbReference type="PRINTS" id="PR01374">
    <property type="entry name" value="TONBPROTEIN"/>
</dbReference>
<dbReference type="GO" id="GO:0055085">
    <property type="term" value="P:transmembrane transport"/>
    <property type="evidence" value="ECO:0007669"/>
    <property type="project" value="InterPro"/>
</dbReference>
<evidence type="ECO:0000256" key="1">
    <source>
        <dbReference type="ARBA" id="ARBA00004383"/>
    </source>
</evidence>
<organism evidence="12 13">
    <name type="scientific">Desulfuromonas soudanensis</name>
    <dbReference type="NCBI Taxonomy" id="1603606"/>
    <lineage>
        <taxon>Bacteria</taxon>
        <taxon>Pseudomonadati</taxon>
        <taxon>Thermodesulfobacteriota</taxon>
        <taxon>Desulfuromonadia</taxon>
        <taxon>Desulfuromonadales</taxon>
        <taxon>Desulfuromonadaceae</taxon>
        <taxon>Desulfuromonas</taxon>
    </lineage>
</organism>
<dbReference type="STRING" id="1603606.DSOUD_3370"/>
<comment type="similarity">
    <text evidence="2">Belongs to the TonB family.</text>
</comment>
<comment type="subcellular location">
    <subcellularLocation>
        <location evidence="1">Cell inner membrane</location>
        <topology evidence="1">Single-pass membrane protein</topology>
        <orientation evidence="1">Periplasmic side</orientation>
    </subcellularLocation>
</comment>
<evidence type="ECO:0000256" key="4">
    <source>
        <dbReference type="ARBA" id="ARBA00022475"/>
    </source>
</evidence>
<dbReference type="EMBL" id="CP010802">
    <property type="protein sequence ID" value="ALC18089.1"/>
    <property type="molecule type" value="Genomic_DNA"/>
</dbReference>
<evidence type="ECO:0000256" key="8">
    <source>
        <dbReference type="ARBA" id="ARBA00022989"/>
    </source>
</evidence>
<keyword evidence="6" id="KW-0812">Transmembrane</keyword>
<evidence type="ECO:0000256" key="7">
    <source>
        <dbReference type="ARBA" id="ARBA00022927"/>
    </source>
</evidence>
<dbReference type="GO" id="GO:0098797">
    <property type="term" value="C:plasma membrane protein complex"/>
    <property type="evidence" value="ECO:0007669"/>
    <property type="project" value="TreeGrafter"/>
</dbReference>
<dbReference type="GO" id="GO:0030288">
    <property type="term" value="C:outer membrane-bounded periplasmic space"/>
    <property type="evidence" value="ECO:0007669"/>
    <property type="project" value="InterPro"/>
</dbReference>
<dbReference type="PANTHER" id="PTHR33446">
    <property type="entry name" value="PROTEIN TONB-RELATED"/>
    <property type="match status" value="1"/>
</dbReference>
<dbReference type="PANTHER" id="PTHR33446:SF2">
    <property type="entry name" value="PROTEIN TONB"/>
    <property type="match status" value="1"/>
</dbReference>